<evidence type="ECO:0000256" key="2">
    <source>
        <dbReference type="ARBA" id="ARBA00010845"/>
    </source>
</evidence>
<feature type="domain" description="Shugoshin N-terminal coiled-coil" evidence="12">
    <location>
        <begin position="17"/>
        <end position="61"/>
    </location>
</feature>
<feature type="region of interest" description="Disordered" evidence="10">
    <location>
        <begin position="159"/>
        <end position="180"/>
    </location>
</feature>
<dbReference type="EMBL" id="EQ962654">
    <property type="protein sequence ID" value="EED20320.1"/>
    <property type="molecule type" value="Genomic_DNA"/>
</dbReference>
<evidence type="ECO:0000256" key="7">
    <source>
        <dbReference type="ARBA" id="ARBA00023306"/>
    </source>
</evidence>
<protein>
    <submittedName>
        <fullName evidence="13">Shugoshin family protein</fullName>
    </submittedName>
</protein>
<sequence>MARLNELPGPAESIEALKRRFIRQNREIARVNSLQSLRIQGLETELSHLLKENAALKEQVISLQHDAEKYEAGRAFHKDIYQCKDKLAAKVAELNNLVNELGLLPANFQKKTAHLESAGESQRSSDPNRRPITWNDNDDRLPTILEDKYFPRRTLDPQELAEQQDIDSPSIGSPPVAHFDIHQSPLSRRHHDFLDTADALSSDAEDIAHSDRQSPEKSLNNTNDGLPILEQSVSPSKSASPPTLSGSKRKFSAAEEELTFSPLPVTNTGSIDDDFQFTRAVGSSRTHTQNMAVEVMNGPVSQAKQQPPKKAAASKRRALEPKTTNMASSVKKHGREAVQLVEDKPEKPTNKQGRDENSHNPEPAKKLSQSQSGTAKKAKRTVTAIIHEDEPVKPLVSTIPEPVESGCVQKKLFNADEPAVTDSMPLPGLGSRPSRRARGAISYAEPNLRDKMRRATNELVDAVIIAGGRRSSTTVTGTSGQEYDPDKSTLNNIPEENESSIDNKAATTTTQGIGELPKHMVTKRKRRTLSASTNDILRLDDPECGLDSKQDGQVHNSSAMLSPSADKSITTNNTTQAQTRRRSANPNSQSRRHSSNPAVSDREKPNLDDETFEIDSESHDDSLEDSFKHIEGTRAKTTRALTEESSILPAKRGQRVSARRRSMMV</sequence>
<dbReference type="OMA" id="ENECACM"/>
<dbReference type="GO" id="GO:0045132">
    <property type="term" value="P:meiotic chromosome segregation"/>
    <property type="evidence" value="ECO:0007669"/>
    <property type="project" value="InterPro"/>
</dbReference>
<organism evidence="13 14">
    <name type="scientific">Talaromyces stipitatus (strain ATCC 10500 / CBS 375.48 / QM 6759 / NRRL 1006)</name>
    <name type="common">Penicillium stipitatum</name>
    <dbReference type="NCBI Taxonomy" id="441959"/>
    <lineage>
        <taxon>Eukaryota</taxon>
        <taxon>Fungi</taxon>
        <taxon>Dikarya</taxon>
        <taxon>Ascomycota</taxon>
        <taxon>Pezizomycotina</taxon>
        <taxon>Eurotiomycetes</taxon>
        <taxon>Eurotiomycetidae</taxon>
        <taxon>Eurotiales</taxon>
        <taxon>Trichocomaceae</taxon>
        <taxon>Talaromyces</taxon>
        <taxon>Talaromyces sect. Talaromyces</taxon>
    </lineage>
</organism>
<dbReference type="GeneID" id="8107497"/>
<dbReference type="Proteomes" id="UP000001745">
    <property type="component" value="Unassembled WGS sequence"/>
</dbReference>
<feature type="coiled-coil region" evidence="9">
    <location>
        <begin position="39"/>
        <end position="73"/>
    </location>
</feature>
<proteinExistence type="inferred from homology"/>
<feature type="compositionally biased region" description="Polar residues" evidence="10">
    <location>
        <begin position="231"/>
        <end position="246"/>
    </location>
</feature>
<feature type="region of interest" description="Disordered" evidence="10">
    <location>
        <begin position="471"/>
        <end position="665"/>
    </location>
</feature>
<dbReference type="VEuPathDB" id="FungiDB:TSTA_035470"/>
<evidence type="ECO:0000256" key="4">
    <source>
        <dbReference type="ARBA" id="ARBA00022618"/>
    </source>
</evidence>
<dbReference type="InParanoid" id="B8M7A0"/>
<feature type="compositionally biased region" description="Low complexity" evidence="10">
    <location>
        <begin position="301"/>
        <end position="311"/>
    </location>
</feature>
<comment type="subcellular location">
    <subcellularLocation>
        <location evidence="1">Chromosome</location>
        <location evidence="1">Centromere</location>
    </subcellularLocation>
</comment>
<gene>
    <name evidence="13" type="ORF">TSTA_035470</name>
</gene>
<feature type="compositionally biased region" description="Basic and acidic residues" evidence="10">
    <location>
        <begin position="537"/>
        <end position="552"/>
    </location>
</feature>
<feature type="compositionally biased region" description="Basic residues" evidence="10">
    <location>
        <begin position="652"/>
        <end position="665"/>
    </location>
</feature>
<comment type="similarity">
    <text evidence="2">Belongs to the shugoshin family.</text>
</comment>
<feature type="compositionally biased region" description="Polar residues" evidence="10">
    <location>
        <begin position="553"/>
        <end position="569"/>
    </location>
</feature>
<dbReference type="AlphaFoldDB" id="B8M7A0"/>
<keyword evidence="14" id="KW-1185">Reference proteome</keyword>
<evidence type="ECO:0000256" key="3">
    <source>
        <dbReference type="ARBA" id="ARBA00022454"/>
    </source>
</evidence>
<evidence type="ECO:0000313" key="14">
    <source>
        <dbReference type="Proteomes" id="UP000001745"/>
    </source>
</evidence>
<evidence type="ECO:0000256" key="10">
    <source>
        <dbReference type="SAM" id="MobiDB-lite"/>
    </source>
</evidence>
<keyword evidence="3" id="KW-0158">Chromosome</keyword>
<dbReference type="OrthoDB" id="5394106at2759"/>
<dbReference type="InterPro" id="IPR011515">
    <property type="entry name" value="Shugoshin_C"/>
</dbReference>
<evidence type="ECO:0000259" key="12">
    <source>
        <dbReference type="Pfam" id="PF07558"/>
    </source>
</evidence>
<evidence type="ECO:0000313" key="13">
    <source>
        <dbReference type="EMBL" id="EED20320.1"/>
    </source>
</evidence>
<feature type="region of interest" description="Disordered" evidence="10">
    <location>
        <begin position="204"/>
        <end position="251"/>
    </location>
</feature>
<feature type="region of interest" description="Disordered" evidence="10">
    <location>
        <begin position="113"/>
        <end position="139"/>
    </location>
</feature>
<dbReference type="GO" id="GO:0000779">
    <property type="term" value="C:condensed chromosome, centromeric region"/>
    <property type="evidence" value="ECO:0007669"/>
    <property type="project" value="UniProtKB-ARBA"/>
</dbReference>
<evidence type="ECO:0000259" key="11">
    <source>
        <dbReference type="Pfam" id="PF07557"/>
    </source>
</evidence>
<dbReference type="Pfam" id="PF07558">
    <property type="entry name" value="Shugoshin_N"/>
    <property type="match status" value="1"/>
</dbReference>
<dbReference type="Pfam" id="PF07557">
    <property type="entry name" value="Shugoshin_C"/>
    <property type="match status" value="1"/>
</dbReference>
<evidence type="ECO:0000256" key="8">
    <source>
        <dbReference type="ARBA" id="ARBA00023328"/>
    </source>
</evidence>
<dbReference type="HOGENOM" id="CLU_013723_2_0_1"/>
<dbReference type="GO" id="GO:0005634">
    <property type="term" value="C:nucleus"/>
    <property type="evidence" value="ECO:0007669"/>
    <property type="project" value="InterPro"/>
</dbReference>
<evidence type="ECO:0000256" key="9">
    <source>
        <dbReference type="SAM" id="Coils"/>
    </source>
</evidence>
<feature type="compositionally biased region" description="Basic and acidic residues" evidence="10">
    <location>
        <begin position="341"/>
        <end position="365"/>
    </location>
</feature>
<name>B8M7A0_TALSN</name>
<dbReference type="RefSeq" id="XP_002480754.1">
    <property type="nucleotide sequence ID" value="XM_002480709.1"/>
</dbReference>
<reference evidence="14" key="1">
    <citation type="journal article" date="2015" name="Genome Announc.">
        <title>Genome sequence of the AIDS-associated pathogen Penicillium marneffei (ATCC18224) and its near taxonomic relative Talaromyces stipitatus (ATCC10500).</title>
        <authorList>
            <person name="Nierman W.C."/>
            <person name="Fedorova-Abrams N.D."/>
            <person name="Andrianopoulos A."/>
        </authorList>
    </citation>
    <scope>NUCLEOTIDE SEQUENCE [LARGE SCALE GENOMIC DNA]</scope>
    <source>
        <strain evidence="14">ATCC 10500 / CBS 375.48 / QM 6759 / NRRL 1006</strain>
    </source>
</reference>
<feature type="compositionally biased region" description="Low complexity" evidence="10">
    <location>
        <begin position="471"/>
        <end position="480"/>
    </location>
</feature>
<feature type="compositionally biased region" description="Basic and acidic residues" evidence="10">
    <location>
        <begin position="616"/>
        <end position="634"/>
    </location>
</feature>
<feature type="region of interest" description="Disordered" evidence="10">
    <location>
        <begin position="298"/>
        <end position="385"/>
    </location>
</feature>
<feature type="compositionally biased region" description="Polar residues" evidence="10">
    <location>
        <begin position="488"/>
        <end position="512"/>
    </location>
</feature>
<keyword evidence="8" id="KW-0137">Centromere</keyword>
<dbReference type="PhylomeDB" id="B8M7A0"/>
<accession>B8M7A0</accession>
<dbReference type="GO" id="GO:0051301">
    <property type="term" value="P:cell division"/>
    <property type="evidence" value="ECO:0007669"/>
    <property type="project" value="UniProtKB-KW"/>
</dbReference>
<evidence type="ECO:0000256" key="5">
    <source>
        <dbReference type="ARBA" id="ARBA00022829"/>
    </source>
</evidence>
<feature type="compositionally biased region" description="Basic and acidic residues" evidence="10">
    <location>
        <begin position="206"/>
        <end position="215"/>
    </location>
</feature>
<dbReference type="eggNOG" id="ENOG502SFX7">
    <property type="taxonomic scope" value="Eukaryota"/>
</dbReference>
<keyword evidence="5" id="KW-0159">Chromosome partition</keyword>
<evidence type="ECO:0000256" key="6">
    <source>
        <dbReference type="ARBA" id="ARBA00023054"/>
    </source>
</evidence>
<feature type="domain" description="Shugoshin C-terminal" evidence="11">
    <location>
        <begin position="431"/>
        <end position="454"/>
    </location>
</feature>
<keyword evidence="6 9" id="KW-0175">Coiled coil</keyword>
<dbReference type="InterPro" id="IPR011516">
    <property type="entry name" value="Shugoshin_N"/>
</dbReference>
<evidence type="ECO:0000256" key="1">
    <source>
        <dbReference type="ARBA" id="ARBA00004584"/>
    </source>
</evidence>
<keyword evidence="4" id="KW-0132">Cell division</keyword>
<keyword evidence="7" id="KW-0131">Cell cycle</keyword>